<accession>A0A8H5ZAK7</accession>
<reference evidence="1" key="1">
    <citation type="submission" date="2019-11" db="EMBL/GenBank/DDBJ databases">
        <title>Bipolaris sorokiniana Genome sequencing.</title>
        <authorList>
            <person name="Wang H."/>
        </authorList>
    </citation>
    <scope>NUCLEOTIDE SEQUENCE</scope>
</reference>
<dbReference type="EMBL" id="WNKQ01000018">
    <property type="protein sequence ID" value="KAF5845781.1"/>
    <property type="molecule type" value="Genomic_DNA"/>
</dbReference>
<dbReference type="Proteomes" id="UP000624244">
    <property type="component" value="Unassembled WGS sequence"/>
</dbReference>
<proteinExistence type="predicted"/>
<evidence type="ECO:0000313" key="1">
    <source>
        <dbReference type="EMBL" id="KAF5845781.1"/>
    </source>
</evidence>
<evidence type="ECO:0000313" key="2">
    <source>
        <dbReference type="Proteomes" id="UP000624244"/>
    </source>
</evidence>
<name>A0A8H5ZAK7_COCSA</name>
<organism evidence="1 2">
    <name type="scientific">Cochliobolus sativus</name>
    <name type="common">Common root rot and spot blotch fungus</name>
    <name type="synonym">Bipolaris sorokiniana</name>
    <dbReference type="NCBI Taxonomy" id="45130"/>
    <lineage>
        <taxon>Eukaryota</taxon>
        <taxon>Fungi</taxon>
        <taxon>Dikarya</taxon>
        <taxon>Ascomycota</taxon>
        <taxon>Pezizomycotina</taxon>
        <taxon>Dothideomycetes</taxon>
        <taxon>Pleosporomycetidae</taxon>
        <taxon>Pleosporales</taxon>
        <taxon>Pleosporineae</taxon>
        <taxon>Pleosporaceae</taxon>
        <taxon>Bipolaris</taxon>
    </lineage>
</organism>
<dbReference type="AlphaFoldDB" id="A0A8H5ZAK7"/>
<protein>
    <submittedName>
        <fullName evidence="1">Uncharacterized protein</fullName>
    </submittedName>
</protein>
<sequence>MAPNDNATWNFKHRDGVITEDMKEWLEEMVAQRVENCKFAELFETRFQHEVEKGLLDVPTSLLCMIDDLIQEEHVIKEPPKPRARAWALSERSPPGSAEALLYEFSPDADHSELDRDELSRTAPVLLSLFDQNNSYWKLLSEEYVKLWEDSQKMATHIEDSDSKVADMERTQETIVSELKDVTALTKYLKAENVLRRQIAQGLFEAYKEAQIELIAQGARHQADVDKLYAAKAAAEARVNELAQFESQVIDRAEQVANELRQSTADNENLAEQIAPLINSLGTPALVASLEVAQECSQVDETTQKERTAHEKTWHQTLRRVVNEQTDLVSSVLNQKAYDKGWAFGGLQDAQSARVGFQSLKTLRDHELYAYTRDQVDTQVYIKARKIADGYIEKFLVENEIKVEDSHCQLLHLTMVATATSDPCPFFKHEASNMGQDKRMNGYRALADRVAKHVFGNELHFDEESPWYQCHLTNRSIEQRFNFHFHPCNITESSGYFAALKKHAWQINKSLRENTMSGTAKHETLGQGMYGCEQEHNVGERGWVHGISKRFLFSRVFGGFITSRVLKRITDSLIRL</sequence>
<gene>
    <name evidence="1" type="ORF">GGP41_009603</name>
</gene>
<comment type="caution">
    <text evidence="1">The sequence shown here is derived from an EMBL/GenBank/DDBJ whole genome shotgun (WGS) entry which is preliminary data.</text>
</comment>